<dbReference type="OrthoDB" id="2014201at2759"/>
<dbReference type="VEuPathDB" id="VectorBase:HLOH_064155"/>
<keyword evidence="3" id="KW-1185">Reference proteome</keyword>
<sequence length="262" mass="28742">MQSQEEVAGLKQSWVTLATNDIYAIGAVVLGYSLREAKTAHKLTVLVNEDVGAVTRHLTGPGLRRDPASYTAECLSLRSIVCCTTLIVFLPCLSHTLGMSSSVCRILLTALSRERAGDEVTCSDTKLHVWRLLHLNKGVFLDADTLVLSNCDDLFDRQELAAAPLRGWPDLFDTGVFVFEPSEKTHAQGSFKADVPPTDEHRRDDVESDEEEYEGLGTFLNIQRLLDAAVKAATPQADEEDDDFPDPASSLDSSFSDNIPDE</sequence>
<proteinExistence type="predicted"/>
<evidence type="ECO:0000256" key="1">
    <source>
        <dbReference type="SAM" id="MobiDB-lite"/>
    </source>
</evidence>
<comment type="caution">
    <text evidence="2">The sequence shown here is derived from an EMBL/GenBank/DDBJ whole genome shotgun (WGS) entry which is preliminary data.</text>
</comment>
<dbReference type="SUPFAM" id="SSF53448">
    <property type="entry name" value="Nucleotide-diphospho-sugar transferases"/>
    <property type="match status" value="1"/>
</dbReference>
<dbReference type="OMA" id="WTIFCDS"/>
<evidence type="ECO:0008006" key="4">
    <source>
        <dbReference type="Google" id="ProtNLM"/>
    </source>
</evidence>
<feature type="region of interest" description="Disordered" evidence="1">
    <location>
        <begin position="231"/>
        <end position="262"/>
    </location>
</feature>
<dbReference type="AlphaFoldDB" id="A0A9J6GN51"/>
<accession>A0A9J6GN51</accession>
<evidence type="ECO:0000313" key="2">
    <source>
        <dbReference type="EMBL" id="KAH9376008.1"/>
    </source>
</evidence>
<dbReference type="EMBL" id="JABSTR010000007">
    <property type="protein sequence ID" value="KAH9376008.1"/>
    <property type="molecule type" value="Genomic_DNA"/>
</dbReference>
<gene>
    <name evidence="2" type="ORF">HPB48_012231</name>
</gene>
<dbReference type="InterPro" id="IPR029044">
    <property type="entry name" value="Nucleotide-diphossugar_trans"/>
</dbReference>
<dbReference type="Gene3D" id="3.90.550.10">
    <property type="entry name" value="Spore Coat Polysaccharide Biosynthesis Protein SpsA, Chain A"/>
    <property type="match status" value="1"/>
</dbReference>
<name>A0A9J6GN51_HAELO</name>
<dbReference type="PANTHER" id="PTHR11183">
    <property type="entry name" value="GLYCOGENIN SUBFAMILY MEMBER"/>
    <property type="match status" value="1"/>
</dbReference>
<evidence type="ECO:0000313" key="3">
    <source>
        <dbReference type="Proteomes" id="UP000821853"/>
    </source>
</evidence>
<organism evidence="2 3">
    <name type="scientific">Haemaphysalis longicornis</name>
    <name type="common">Bush tick</name>
    <dbReference type="NCBI Taxonomy" id="44386"/>
    <lineage>
        <taxon>Eukaryota</taxon>
        <taxon>Metazoa</taxon>
        <taxon>Ecdysozoa</taxon>
        <taxon>Arthropoda</taxon>
        <taxon>Chelicerata</taxon>
        <taxon>Arachnida</taxon>
        <taxon>Acari</taxon>
        <taxon>Parasitiformes</taxon>
        <taxon>Ixodida</taxon>
        <taxon>Ixodoidea</taxon>
        <taxon>Ixodidae</taxon>
        <taxon>Haemaphysalinae</taxon>
        <taxon>Haemaphysalis</taxon>
    </lineage>
</organism>
<protein>
    <recommendedName>
        <fullName evidence="4">Glycogenin-1</fullName>
    </recommendedName>
</protein>
<dbReference type="InterPro" id="IPR050587">
    <property type="entry name" value="GNT1/Glycosyltrans_8"/>
</dbReference>
<dbReference type="Proteomes" id="UP000821853">
    <property type="component" value="Chromosome 5"/>
</dbReference>
<reference evidence="2 3" key="1">
    <citation type="journal article" date="2020" name="Cell">
        <title>Large-Scale Comparative Analyses of Tick Genomes Elucidate Their Genetic Diversity and Vector Capacities.</title>
        <authorList>
            <consortium name="Tick Genome and Microbiome Consortium (TIGMIC)"/>
            <person name="Jia N."/>
            <person name="Wang J."/>
            <person name="Shi W."/>
            <person name="Du L."/>
            <person name="Sun Y."/>
            <person name="Zhan W."/>
            <person name="Jiang J.F."/>
            <person name="Wang Q."/>
            <person name="Zhang B."/>
            <person name="Ji P."/>
            <person name="Bell-Sakyi L."/>
            <person name="Cui X.M."/>
            <person name="Yuan T.T."/>
            <person name="Jiang B.G."/>
            <person name="Yang W.F."/>
            <person name="Lam T.T."/>
            <person name="Chang Q.C."/>
            <person name="Ding S.J."/>
            <person name="Wang X.J."/>
            <person name="Zhu J.G."/>
            <person name="Ruan X.D."/>
            <person name="Zhao L."/>
            <person name="Wei J.T."/>
            <person name="Ye R.Z."/>
            <person name="Que T.C."/>
            <person name="Du C.H."/>
            <person name="Zhou Y.H."/>
            <person name="Cheng J.X."/>
            <person name="Dai P.F."/>
            <person name="Guo W.B."/>
            <person name="Han X.H."/>
            <person name="Huang E.J."/>
            <person name="Li L.F."/>
            <person name="Wei W."/>
            <person name="Gao Y.C."/>
            <person name="Liu J.Z."/>
            <person name="Shao H.Z."/>
            <person name="Wang X."/>
            <person name="Wang C.C."/>
            <person name="Yang T.C."/>
            <person name="Huo Q.B."/>
            <person name="Li W."/>
            <person name="Chen H.Y."/>
            <person name="Chen S.E."/>
            <person name="Zhou L.G."/>
            <person name="Ni X.B."/>
            <person name="Tian J.H."/>
            <person name="Sheng Y."/>
            <person name="Liu T."/>
            <person name="Pan Y.S."/>
            <person name="Xia L.Y."/>
            <person name="Li J."/>
            <person name="Zhao F."/>
            <person name="Cao W.C."/>
        </authorList>
    </citation>
    <scope>NUCLEOTIDE SEQUENCE [LARGE SCALE GENOMIC DNA]</scope>
    <source>
        <strain evidence="2">HaeL-2018</strain>
    </source>
</reference>
<feature type="compositionally biased region" description="Polar residues" evidence="1">
    <location>
        <begin position="251"/>
        <end position="262"/>
    </location>
</feature>
<feature type="region of interest" description="Disordered" evidence="1">
    <location>
        <begin position="187"/>
        <end position="213"/>
    </location>
</feature>